<name>A0A0F9HHA9_9ZZZZ</name>
<organism evidence="2">
    <name type="scientific">marine sediment metagenome</name>
    <dbReference type="NCBI Taxonomy" id="412755"/>
    <lineage>
        <taxon>unclassified sequences</taxon>
        <taxon>metagenomes</taxon>
        <taxon>ecological metagenomes</taxon>
    </lineage>
</organism>
<accession>A0A0F9HHA9</accession>
<dbReference type="Gene3D" id="3.90.75.10">
    <property type="entry name" value="Homing Intron 3 (I-ppo) Encoded Endonuclease, Chain A"/>
    <property type="match status" value="1"/>
</dbReference>
<feature type="domain" description="HNH nuclease" evidence="1">
    <location>
        <begin position="27"/>
        <end position="71"/>
    </location>
</feature>
<evidence type="ECO:0000313" key="2">
    <source>
        <dbReference type="EMBL" id="KKM02552.1"/>
    </source>
</evidence>
<dbReference type="Pfam" id="PF13392">
    <property type="entry name" value="HNH_3"/>
    <property type="match status" value="1"/>
</dbReference>
<reference evidence="2" key="1">
    <citation type="journal article" date="2015" name="Nature">
        <title>Complex archaea that bridge the gap between prokaryotes and eukaryotes.</title>
        <authorList>
            <person name="Spang A."/>
            <person name="Saw J.H."/>
            <person name="Jorgensen S.L."/>
            <person name="Zaremba-Niedzwiedzka K."/>
            <person name="Martijn J."/>
            <person name="Lind A.E."/>
            <person name="van Eijk R."/>
            <person name="Schleper C."/>
            <person name="Guy L."/>
            <person name="Ettema T.J."/>
        </authorList>
    </citation>
    <scope>NUCLEOTIDE SEQUENCE</scope>
</reference>
<sequence>MNECWVWTGTRQSQGYGILYVEGEPVLAHRFAWAFENGPVPEGIQVLHHCDNPPCTRPSHLFLGTQKDNMQDMANKGRGRKSTNKTHCPQGHAYTEENIYHYKGWRSCRTCRTQVSKAQVRDCKQEYQRYLEIRASTCV</sequence>
<protein>
    <recommendedName>
        <fullName evidence="1">HNH nuclease domain-containing protein</fullName>
    </recommendedName>
</protein>
<dbReference type="InterPro" id="IPR003615">
    <property type="entry name" value="HNH_nuc"/>
</dbReference>
<dbReference type="InterPro" id="IPR044925">
    <property type="entry name" value="His-Me_finger_sf"/>
</dbReference>
<comment type="caution">
    <text evidence="2">The sequence shown here is derived from an EMBL/GenBank/DDBJ whole genome shotgun (WGS) entry which is preliminary data.</text>
</comment>
<dbReference type="AlphaFoldDB" id="A0A0F9HHA9"/>
<dbReference type="EMBL" id="LAZR01016899">
    <property type="protein sequence ID" value="KKM02552.1"/>
    <property type="molecule type" value="Genomic_DNA"/>
</dbReference>
<dbReference type="GO" id="GO:0004519">
    <property type="term" value="F:endonuclease activity"/>
    <property type="evidence" value="ECO:0007669"/>
    <property type="project" value="InterPro"/>
</dbReference>
<proteinExistence type="predicted"/>
<gene>
    <name evidence="2" type="ORF">LCGC14_1783330</name>
</gene>
<evidence type="ECO:0000259" key="1">
    <source>
        <dbReference type="Pfam" id="PF13392"/>
    </source>
</evidence>
<dbReference type="InterPro" id="IPR044930">
    <property type="entry name" value="Homing_endonuclease_His-Me"/>
</dbReference>
<dbReference type="SUPFAM" id="SSF54060">
    <property type="entry name" value="His-Me finger endonucleases"/>
    <property type="match status" value="1"/>
</dbReference>